<reference evidence="14 15" key="1">
    <citation type="submission" date="2020-03" db="EMBL/GenBank/DDBJ databases">
        <title>Hydrogenophaga sp. nov. isolated from cyanobacterial mat.</title>
        <authorList>
            <person name="Thorat V."/>
            <person name="Kirdat K."/>
            <person name="Tiwarekar B."/>
            <person name="Costa E.D."/>
            <person name="Yadav A."/>
        </authorList>
    </citation>
    <scope>NUCLEOTIDE SEQUENCE [LARGE SCALE GENOMIC DNA]</scope>
    <source>
        <strain evidence="14 15">BA0156</strain>
    </source>
</reference>
<dbReference type="Pfam" id="PF14496">
    <property type="entry name" value="NEL"/>
    <property type="match status" value="1"/>
</dbReference>
<feature type="domain" description="NEL" evidence="13">
    <location>
        <begin position="488"/>
        <end position="798"/>
    </location>
</feature>
<comment type="subcellular location">
    <subcellularLocation>
        <location evidence="1">Host cytoplasm</location>
    </subcellularLocation>
    <subcellularLocation>
        <location evidence="2">Secreted</location>
    </subcellularLocation>
</comment>
<name>A0A6G8IHT8_9BURK</name>
<evidence type="ECO:0000256" key="8">
    <source>
        <dbReference type="ARBA" id="ARBA00022786"/>
    </source>
</evidence>
<dbReference type="Proteomes" id="UP000503162">
    <property type="component" value="Chromosome"/>
</dbReference>
<evidence type="ECO:0000256" key="2">
    <source>
        <dbReference type="ARBA" id="ARBA00004613"/>
    </source>
</evidence>
<dbReference type="PANTHER" id="PTHR47114">
    <property type="match status" value="1"/>
</dbReference>
<proteinExistence type="inferred from homology"/>
<accession>A0A6G8IHT8</accession>
<keyword evidence="10 11" id="KW-1035">Host cytoplasm</keyword>
<evidence type="ECO:0000256" key="3">
    <source>
        <dbReference type="ARBA" id="ARBA00009868"/>
    </source>
</evidence>
<organism evidence="14 15">
    <name type="scientific">Hydrogenophaga crocea</name>
    <dbReference type="NCBI Taxonomy" id="2716225"/>
    <lineage>
        <taxon>Bacteria</taxon>
        <taxon>Pseudomonadati</taxon>
        <taxon>Pseudomonadota</taxon>
        <taxon>Betaproteobacteria</taxon>
        <taxon>Burkholderiales</taxon>
        <taxon>Comamonadaceae</taxon>
        <taxon>Hydrogenophaga</taxon>
    </lineage>
</organism>
<keyword evidence="6 11" id="KW-0808">Transferase</keyword>
<feature type="active site" description="Glycyl thioester intermediate" evidence="11">
    <location>
        <position position="571"/>
    </location>
</feature>
<evidence type="ECO:0000256" key="1">
    <source>
        <dbReference type="ARBA" id="ARBA00004192"/>
    </source>
</evidence>
<evidence type="ECO:0000313" key="14">
    <source>
        <dbReference type="EMBL" id="QIM52669.1"/>
    </source>
</evidence>
<comment type="PTM">
    <text evidence="11">Ubiquitinated in the presence of host E1 ubiquitin-activating enzyme, E2 ubiquitin-conjugating enzyme and ubiquitin.</text>
</comment>
<dbReference type="EMBL" id="CP049989">
    <property type="protein sequence ID" value="QIM52669.1"/>
    <property type="molecule type" value="Genomic_DNA"/>
</dbReference>
<evidence type="ECO:0000256" key="5">
    <source>
        <dbReference type="ARBA" id="ARBA00022614"/>
    </source>
</evidence>
<gene>
    <name evidence="14" type="ORF">G9Q37_11155</name>
</gene>
<evidence type="ECO:0000313" key="15">
    <source>
        <dbReference type="Proteomes" id="UP000503162"/>
    </source>
</evidence>
<keyword evidence="5" id="KW-0433">Leucine-rich repeat</keyword>
<evidence type="ECO:0000256" key="4">
    <source>
        <dbReference type="ARBA" id="ARBA00022525"/>
    </source>
</evidence>
<dbReference type="GO" id="GO:0004842">
    <property type="term" value="F:ubiquitin-protein transferase activity"/>
    <property type="evidence" value="ECO:0007669"/>
    <property type="project" value="UniProtKB-UniRule"/>
</dbReference>
<feature type="region of interest" description="Disordered" evidence="12">
    <location>
        <begin position="1"/>
        <end position="27"/>
    </location>
</feature>
<evidence type="ECO:0000256" key="9">
    <source>
        <dbReference type="ARBA" id="ARBA00022843"/>
    </source>
</evidence>
<dbReference type="GO" id="GO:0005576">
    <property type="term" value="C:extracellular region"/>
    <property type="evidence" value="ECO:0007669"/>
    <property type="project" value="UniProtKB-SubCell"/>
</dbReference>
<evidence type="ECO:0000256" key="7">
    <source>
        <dbReference type="ARBA" id="ARBA00022737"/>
    </source>
</evidence>
<dbReference type="InterPro" id="IPR029487">
    <property type="entry name" value="NEL_dom"/>
</dbReference>
<evidence type="ECO:0000256" key="12">
    <source>
        <dbReference type="SAM" id="MobiDB-lite"/>
    </source>
</evidence>
<comment type="similarity">
    <text evidence="3 11">Belongs to the LRR-containing bacterial E3 ligase family.</text>
</comment>
<dbReference type="GO" id="GO:0016567">
    <property type="term" value="P:protein ubiquitination"/>
    <property type="evidence" value="ECO:0007669"/>
    <property type="project" value="InterPro"/>
</dbReference>
<keyword evidence="15" id="KW-1185">Reference proteome</keyword>
<dbReference type="InterPro" id="IPR032675">
    <property type="entry name" value="LRR_dom_sf"/>
</dbReference>
<sequence length="807" mass="87637">MHRSQRYSLTPPRVVPQPGARTAAPDPHAPADLVVVSLAEAPAPDLQSWQRLLRAHQRTLATLQLGDGTDAFDTLCEQLGRCVGPLTRVVLVDPGQGEGIDGLAHLLDAWLREWRHDAGHDTPGLVSTLQTIGPHELDAGGLARVVSRAWSPSPAGTRASTPVPARVVGSLAHGVPVALLVTKVGGWSEGDRLLLAQLQQALAPAPLLAIAVDQPARDLAPLEAPLLALVSPCTSALVLAHNASDPQARLLAAELGVLAANLNDGLAFVAGCLGRPARRTGGSAADAGPWASSLHSALSNWPKAIAWHDRRYLRRLDAWLHEALPGGRDNPLHRRLMDHMTRQLGAHLRGNGPSSPAAPLDLVLPMADLQQLPPLPPRRLASLTLDLQGCPAVTLALGRLPPDLQCLSACHGQLSYLTLDTQQLHPSIRIELDHNKLACIPLSFWALPATATVSLRGNPLAERTRRQIEATRPGAARECPLFETDPPSLREALRGWIDLPPAEARSAHWQRIEEGLGTPDFVAWVGRLARLTPRQRRTIRPQLVALIDRCTQDPALCGTVLANVDGADARCDDRVVLVWERVRLGLVCALACRDATAAGTLAAALLPHARRAFRTEKLLAIAGEKTRAVEAVCVARGARLEDVEEVEIHLAYLSQLDSLLDLGSGMGFALHIDEGISKVSLREVQQAARCVKAAENAHFNGFLIQWEPWRLVLQHRRPEAFEAIREQRQDLDRIAAWTAEVQDGIDRMARQHPERQALTAREQQEALTRGLAECERRWVAEQLLALTHAVLKDEGAEQALDPFWSLV</sequence>
<dbReference type="RefSeq" id="WP_166227271.1">
    <property type="nucleotide sequence ID" value="NZ_CP049989.1"/>
</dbReference>
<dbReference type="Gene3D" id="3.80.10.10">
    <property type="entry name" value="Ribonuclease Inhibitor"/>
    <property type="match status" value="1"/>
</dbReference>
<dbReference type="PROSITE" id="PS52053">
    <property type="entry name" value="NEL"/>
    <property type="match status" value="1"/>
</dbReference>
<dbReference type="AlphaFoldDB" id="A0A6G8IHT8"/>
<keyword evidence="8 11" id="KW-0833">Ubl conjugation pathway</keyword>
<dbReference type="GO" id="GO:0030430">
    <property type="term" value="C:host cell cytoplasm"/>
    <property type="evidence" value="ECO:0007669"/>
    <property type="project" value="UniProtKB-SubCell"/>
</dbReference>
<dbReference type="Gene3D" id="1.20.58.360">
    <property type="entry name" value="Shigella T3SS effector IpaH defines"/>
    <property type="match status" value="1"/>
</dbReference>
<evidence type="ECO:0000256" key="6">
    <source>
        <dbReference type="ARBA" id="ARBA00022679"/>
    </source>
</evidence>
<evidence type="ECO:0000256" key="10">
    <source>
        <dbReference type="ARBA" id="ARBA00023200"/>
    </source>
</evidence>
<keyword evidence="7" id="KW-0677">Repeat</keyword>
<protein>
    <recommendedName>
        <fullName evidence="13">NEL domain-containing protein</fullName>
    </recommendedName>
</protein>
<dbReference type="PANTHER" id="PTHR47114:SF2">
    <property type="entry name" value="OLIGODENDROCYTE-MYELIN GLYCOPROTEIN"/>
    <property type="match status" value="1"/>
</dbReference>
<keyword evidence="9 11" id="KW-0832">Ubl conjugation</keyword>
<keyword evidence="4 11" id="KW-0964">Secreted</keyword>
<dbReference type="SUPFAM" id="SSF52058">
    <property type="entry name" value="L domain-like"/>
    <property type="match status" value="1"/>
</dbReference>
<dbReference type="InterPro" id="IPR051071">
    <property type="entry name" value="LRR-bact_E3_ubiq_ligases"/>
</dbReference>
<dbReference type="KEGG" id="hcz:G9Q37_11155"/>
<evidence type="ECO:0000259" key="13">
    <source>
        <dbReference type="PROSITE" id="PS52053"/>
    </source>
</evidence>
<evidence type="ECO:0000256" key="11">
    <source>
        <dbReference type="PROSITE-ProRule" id="PRU01398"/>
    </source>
</evidence>